<feature type="transmembrane region" description="Helical" evidence="1">
    <location>
        <begin position="173"/>
        <end position="193"/>
    </location>
</feature>
<keyword evidence="1" id="KW-0472">Membrane</keyword>
<protein>
    <submittedName>
        <fullName evidence="2">Uncharacterized protein</fullName>
    </submittedName>
</protein>
<reference evidence="2" key="1">
    <citation type="submission" date="2021-04" db="EMBL/GenBank/DDBJ databases">
        <title>Genome based classification of Actinospica acidithermotolerans sp. nov., an actinobacterium isolated from an Indonesian hot spring.</title>
        <authorList>
            <person name="Kusuma A.B."/>
            <person name="Putra K.E."/>
            <person name="Nafisah S."/>
            <person name="Loh J."/>
            <person name="Nouioui I."/>
            <person name="Goodfellow M."/>
        </authorList>
    </citation>
    <scope>NUCLEOTIDE SEQUENCE</scope>
    <source>
        <strain evidence="2">CSCA 57</strain>
    </source>
</reference>
<dbReference type="RefSeq" id="WP_212526571.1">
    <property type="nucleotide sequence ID" value="NZ_JAGSOG010000005.1"/>
</dbReference>
<gene>
    <name evidence="2" type="ORF">KDL01_02160</name>
</gene>
<keyword evidence="1" id="KW-0812">Transmembrane</keyword>
<sequence length="243" mass="26726">MGGISKSTVRVPRWLKRIERAEYRRQRSWLSKLIRVKPAADLDAALRESDRRLRWDASFFAVTAAVELLNVWLDGRGEQAGRWSSCANMLPFVWIFFSDAIGSTDRWLGVLMHRANNPGGVGPEWVARQGSIRRRHRLEKIPPAASIVVIVATIPVTHALYHPHAGDVSRIQVELSTIAVMFLLDALSFAVGLRRVNRRCFATVCTALYAAEAELAAGQAPGAGAGAIEDAEPSDAISWVTTG</sequence>
<evidence type="ECO:0000313" key="2">
    <source>
        <dbReference type="EMBL" id="MBR7832043.1"/>
    </source>
</evidence>
<dbReference type="EMBL" id="JAGSOG010000005">
    <property type="protein sequence ID" value="MBR7832043.1"/>
    <property type="molecule type" value="Genomic_DNA"/>
</dbReference>
<evidence type="ECO:0000256" key="1">
    <source>
        <dbReference type="SAM" id="Phobius"/>
    </source>
</evidence>
<keyword evidence="1" id="KW-1133">Transmembrane helix</keyword>
<keyword evidence="3" id="KW-1185">Reference proteome</keyword>
<name>A0A941EJL5_9ACTN</name>
<organism evidence="2 3">
    <name type="scientific">Actinospica durhamensis</name>
    <dbReference type="NCBI Taxonomy" id="1508375"/>
    <lineage>
        <taxon>Bacteria</taxon>
        <taxon>Bacillati</taxon>
        <taxon>Actinomycetota</taxon>
        <taxon>Actinomycetes</taxon>
        <taxon>Catenulisporales</taxon>
        <taxon>Actinospicaceae</taxon>
        <taxon>Actinospica</taxon>
    </lineage>
</organism>
<proteinExistence type="predicted"/>
<feature type="transmembrane region" description="Helical" evidence="1">
    <location>
        <begin position="141"/>
        <end position="161"/>
    </location>
</feature>
<dbReference type="Proteomes" id="UP000675781">
    <property type="component" value="Unassembled WGS sequence"/>
</dbReference>
<evidence type="ECO:0000313" key="3">
    <source>
        <dbReference type="Proteomes" id="UP000675781"/>
    </source>
</evidence>
<accession>A0A941EJL5</accession>
<comment type="caution">
    <text evidence="2">The sequence shown here is derived from an EMBL/GenBank/DDBJ whole genome shotgun (WGS) entry which is preliminary data.</text>
</comment>
<dbReference type="AlphaFoldDB" id="A0A941EJL5"/>